<protein>
    <submittedName>
        <fullName evidence="1">Uncharacterized protein</fullName>
    </submittedName>
</protein>
<dbReference type="EMBL" id="KV429058">
    <property type="protein sequence ID" value="KZT69411.1"/>
    <property type="molecule type" value="Genomic_DNA"/>
</dbReference>
<reference evidence="1 2" key="1">
    <citation type="journal article" date="2016" name="Mol. Biol. Evol.">
        <title>Comparative Genomics of Early-Diverging Mushroom-Forming Fungi Provides Insights into the Origins of Lignocellulose Decay Capabilities.</title>
        <authorList>
            <person name="Nagy L.G."/>
            <person name="Riley R."/>
            <person name="Tritt A."/>
            <person name="Adam C."/>
            <person name="Daum C."/>
            <person name="Floudas D."/>
            <person name="Sun H."/>
            <person name="Yadav J.S."/>
            <person name="Pangilinan J."/>
            <person name="Larsson K.H."/>
            <person name="Matsuura K."/>
            <person name="Barry K."/>
            <person name="Labutti K."/>
            <person name="Kuo R."/>
            <person name="Ohm R.A."/>
            <person name="Bhattacharya S.S."/>
            <person name="Shirouzu T."/>
            <person name="Yoshinaga Y."/>
            <person name="Martin F.M."/>
            <person name="Grigoriev I.V."/>
            <person name="Hibbett D.S."/>
        </authorList>
    </citation>
    <scope>NUCLEOTIDE SEQUENCE [LARGE SCALE GENOMIC DNA]</scope>
    <source>
        <strain evidence="1 2">L-15889</strain>
    </source>
</reference>
<evidence type="ECO:0000313" key="2">
    <source>
        <dbReference type="Proteomes" id="UP000076727"/>
    </source>
</evidence>
<sequence>MHPPRLALCASAAHITLSATSFTTTHCTLRHSHFHFDILREDAASGRHRWHRSARCGGGGGRLVVLDSDQALHLRRTIYDRDD</sequence>
<name>A0A165QFT3_9APHY</name>
<evidence type="ECO:0000313" key="1">
    <source>
        <dbReference type="EMBL" id="KZT69411.1"/>
    </source>
</evidence>
<dbReference type="AlphaFoldDB" id="A0A165QFT3"/>
<keyword evidence="2" id="KW-1185">Reference proteome</keyword>
<proteinExistence type="predicted"/>
<organism evidence="1 2">
    <name type="scientific">Daedalea quercina L-15889</name>
    <dbReference type="NCBI Taxonomy" id="1314783"/>
    <lineage>
        <taxon>Eukaryota</taxon>
        <taxon>Fungi</taxon>
        <taxon>Dikarya</taxon>
        <taxon>Basidiomycota</taxon>
        <taxon>Agaricomycotina</taxon>
        <taxon>Agaricomycetes</taxon>
        <taxon>Polyporales</taxon>
        <taxon>Fomitopsis</taxon>
    </lineage>
</organism>
<accession>A0A165QFT3</accession>
<dbReference type="Proteomes" id="UP000076727">
    <property type="component" value="Unassembled WGS sequence"/>
</dbReference>
<gene>
    <name evidence="1" type="ORF">DAEQUDRAFT_264666</name>
</gene>